<reference evidence="2 3" key="1">
    <citation type="submission" date="2016-05" db="EMBL/GenBank/DDBJ databases">
        <title>Genome sequencing reveals origins of a unique bacterial endosymbiosis in the earliest lineages of terrestrial Fungi.</title>
        <authorList>
            <consortium name="DOE Joint Genome Institute"/>
            <person name="Uehling J."/>
            <person name="Gryganskyi A."/>
            <person name="Hameed K."/>
            <person name="Tschaplinski T."/>
            <person name="Misztal P."/>
            <person name="Wu S."/>
            <person name="Desiro A."/>
            <person name="Vande Pol N."/>
            <person name="Du Z.-Y."/>
            <person name="Zienkiewicz A."/>
            <person name="Zienkiewicz K."/>
            <person name="Morin E."/>
            <person name="Tisserant E."/>
            <person name="Splivallo R."/>
            <person name="Hainaut M."/>
            <person name="Henrissat B."/>
            <person name="Ohm R."/>
            <person name="Kuo A."/>
            <person name="Yan J."/>
            <person name="Lipzen A."/>
            <person name="Nolan M."/>
            <person name="Labutti K."/>
            <person name="Barry K."/>
            <person name="Goldstein A."/>
            <person name="Labbe J."/>
            <person name="Schadt C."/>
            <person name="Tuskan G."/>
            <person name="Grigoriev I."/>
            <person name="Martin F."/>
            <person name="Vilgalys R."/>
            <person name="Bonito G."/>
        </authorList>
    </citation>
    <scope>NUCLEOTIDE SEQUENCE [LARGE SCALE GENOMIC DNA]</scope>
    <source>
        <strain evidence="2 3">AG-77</strain>
    </source>
</reference>
<dbReference type="Gene3D" id="2.130.10.10">
    <property type="entry name" value="YVTN repeat-like/Quinoprotein amine dehydrogenase"/>
    <property type="match status" value="1"/>
</dbReference>
<dbReference type="OrthoDB" id="2405918at2759"/>
<dbReference type="SUPFAM" id="SSF50978">
    <property type="entry name" value="WD40 repeat-like"/>
    <property type="match status" value="1"/>
</dbReference>
<dbReference type="STRING" id="1314771.A0A197JDI4"/>
<dbReference type="InterPro" id="IPR001680">
    <property type="entry name" value="WD40_rpt"/>
</dbReference>
<keyword evidence="3" id="KW-1185">Reference proteome</keyword>
<gene>
    <name evidence="2" type="ORF">K457DRAFT_48131</name>
</gene>
<protein>
    <submittedName>
        <fullName evidence="2">WD40 repeat-like protein</fullName>
    </submittedName>
</protein>
<dbReference type="InterPro" id="IPR036322">
    <property type="entry name" value="WD40_repeat_dom_sf"/>
</dbReference>
<dbReference type="PROSITE" id="PS50082">
    <property type="entry name" value="WD_REPEATS_2"/>
    <property type="match status" value="2"/>
</dbReference>
<feature type="repeat" description="WD" evidence="1">
    <location>
        <begin position="9"/>
        <end position="41"/>
    </location>
</feature>
<dbReference type="EMBL" id="KV442131">
    <property type="protein sequence ID" value="OAQ23073.1"/>
    <property type="molecule type" value="Genomic_DNA"/>
</dbReference>
<dbReference type="SMART" id="SM00320">
    <property type="entry name" value="WD40"/>
    <property type="match status" value="2"/>
</dbReference>
<dbReference type="InterPro" id="IPR015943">
    <property type="entry name" value="WD40/YVTN_repeat-like_dom_sf"/>
</dbReference>
<dbReference type="Pfam" id="PF00400">
    <property type="entry name" value="WD40"/>
    <property type="match status" value="2"/>
</dbReference>
<evidence type="ECO:0000313" key="2">
    <source>
        <dbReference type="EMBL" id="OAQ23073.1"/>
    </source>
</evidence>
<dbReference type="PANTHER" id="PTHR19879">
    <property type="entry name" value="TRANSCRIPTION INITIATION FACTOR TFIID"/>
    <property type="match status" value="1"/>
</dbReference>
<dbReference type="Proteomes" id="UP000078512">
    <property type="component" value="Unassembled WGS sequence"/>
</dbReference>
<evidence type="ECO:0000256" key="1">
    <source>
        <dbReference type="PROSITE-ProRule" id="PRU00221"/>
    </source>
</evidence>
<proteinExistence type="predicted"/>
<accession>A0A197JDI4</accession>
<dbReference type="PANTHER" id="PTHR19879:SF9">
    <property type="entry name" value="TRANSCRIPTION INITIATION FACTOR TFIID SUBUNIT 5"/>
    <property type="match status" value="1"/>
</dbReference>
<feature type="repeat" description="WD" evidence="1">
    <location>
        <begin position="51"/>
        <end position="82"/>
    </location>
</feature>
<dbReference type="AlphaFoldDB" id="A0A197JDI4"/>
<feature type="non-terminal residue" evidence="2">
    <location>
        <position position="1"/>
    </location>
</feature>
<keyword evidence="1" id="KW-0853">WD repeat</keyword>
<feature type="non-terminal residue" evidence="2">
    <location>
        <position position="82"/>
    </location>
</feature>
<evidence type="ECO:0000313" key="3">
    <source>
        <dbReference type="Proteomes" id="UP000078512"/>
    </source>
</evidence>
<organism evidence="2 3">
    <name type="scientific">Linnemannia elongata AG-77</name>
    <dbReference type="NCBI Taxonomy" id="1314771"/>
    <lineage>
        <taxon>Eukaryota</taxon>
        <taxon>Fungi</taxon>
        <taxon>Fungi incertae sedis</taxon>
        <taxon>Mucoromycota</taxon>
        <taxon>Mortierellomycotina</taxon>
        <taxon>Mortierellomycetes</taxon>
        <taxon>Mortierellales</taxon>
        <taxon>Mortierellaceae</taxon>
        <taxon>Linnemannia</taxon>
    </lineage>
</organism>
<sequence>ADNECFSSLQLAREALKALAYSPNDQQLAIGGSDNSIYLWDGQSQEPGIKLDGHSTTIQSIIYSPCAQWIASGSKDRTVQLW</sequence>
<dbReference type="PROSITE" id="PS50294">
    <property type="entry name" value="WD_REPEATS_REGION"/>
    <property type="match status" value="2"/>
</dbReference>
<name>A0A197JDI4_9FUNG</name>